<feature type="chain" id="PRO_5034623283" evidence="1">
    <location>
        <begin position="18"/>
        <end position="276"/>
    </location>
</feature>
<evidence type="ECO:0000313" key="3">
    <source>
        <dbReference type="Proteomes" id="UP000664203"/>
    </source>
</evidence>
<organism evidence="2 3">
    <name type="scientific">Alectoria fallacina</name>
    <dbReference type="NCBI Taxonomy" id="1903189"/>
    <lineage>
        <taxon>Eukaryota</taxon>
        <taxon>Fungi</taxon>
        <taxon>Dikarya</taxon>
        <taxon>Ascomycota</taxon>
        <taxon>Pezizomycotina</taxon>
        <taxon>Lecanoromycetes</taxon>
        <taxon>OSLEUM clade</taxon>
        <taxon>Lecanoromycetidae</taxon>
        <taxon>Lecanorales</taxon>
        <taxon>Lecanorineae</taxon>
        <taxon>Parmeliaceae</taxon>
        <taxon>Alectoria</taxon>
    </lineage>
</organism>
<feature type="signal peptide" evidence="1">
    <location>
        <begin position="1"/>
        <end position="17"/>
    </location>
</feature>
<evidence type="ECO:0000256" key="1">
    <source>
        <dbReference type="SAM" id="SignalP"/>
    </source>
</evidence>
<proteinExistence type="predicted"/>
<dbReference type="Proteomes" id="UP000664203">
    <property type="component" value="Unassembled WGS sequence"/>
</dbReference>
<evidence type="ECO:0000313" key="2">
    <source>
        <dbReference type="EMBL" id="CAF9939642.1"/>
    </source>
</evidence>
<protein>
    <submittedName>
        <fullName evidence="2">Uncharacterized protein</fullName>
    </submittedName>
</protein>
<dbReference type="AlphaFoldDB" id="A0A8H3J2R3"/>
<dbReference type="OrthoDB" id="5215637at2759"/>
<keyword evidence="1" id="KW-0732">Signal</keyword>
<name>A0A8H3J2R3_9LECA</name>
<keyword evidence="3" id="KW-1185">Reference proteome</keyword>
<dbReference type="EMBL" id="CAJPDR010000559">
    <property type="protein sequence ID" value="CAF9939642.1"/>
    <property type="molecule type" value="Genomic_DNA"/>
</dbReference>
<sequence>MHPLLFIAISTYSLGEATTIDAQTCYFPDGSVSSRDIPCRDQSSGQASACCAYSDICLDNALCLAQTGNEAVSRGTCTDSAWQSGECPQFCQDVNINWGVTIYPVQNGGSFCCGPGNSSTNTCNSSTRGSTAPFPVPAGRVIFNRTSGSTLPNISHTVTVTMSSIVASSTTVTSLTNLTTSHNSSISSNKSIAVGARVGVPLGLALLGALGLLGRQRSRELSARREVRVWKEKYDELRVKGGDPIRVEGQMPELGHEGGRSDELDGRLIYEVAEPM</sequence>
<reference evidence="2" key="1">
    <citation type="submission" date="2021-03" db="EMBL/GenBank/DDBJ databases">
        <authorList>
            <person name="Tagirdzhanova G."/>
        </authorList>
    </citation>
    <scope>NUCLEOTIDE SEQUENCE</scope>
</reference>
<comment type="caution">
    <text evidence="2">The sequence shown here is derived from an EMBL/GenBank/DDBJ whole genome shotgun (WGS) entry which is preliminary data.</text>
</comment>
<gene>
    <name evidence="2" type="ORF">ALECFALPRED_008203</name>
</gene>
<accession>A0A8H3J2R3</accession>